<dbReference type="Gene3D" id="2.60.200.20">
    <property type="match status" value="1"/>
</dbReference>
<comment type="caution">
    <text evidence="3">The sequence shown here is derived from an EMBL/GenBank/DDBJ whole genome shotgun (WGS) entry which is preliminary data.</text>
</comment>
<organism evidence="3 4">
    <name type="scientific">Olpidium bornovanus</name>
    <dbReference type="NCBI Taxonomy" id="278681"/>
    <lineage>
        <taxon>Eukaryota</taxon>
        <taxon>Fungi</taxon>
        <taxon>Fungi incertae sedis</taxon>
        <taxon>Olpidiomycota</taxon>
        <taxon>Olpidiomycotina</taxon>
        <taxon>Olpidiomycetes</taxon>
        <taxon>Olpidiales</taxon>
        <taxon>Olpidiaceae</taxon>
        <taxon>Olpidium</taxon>
    </lineage>
</organism>
<dbReference type="PROSITE" id="PS50006">
    <property type="entry name" value="FHA_DOMAIN"/>
    <property type="match status" value="1"/>
</dbReference>
<reference evidence="3 4" key="1">
    <citation type="journal article" name="Sci. Rep.">
        <title>Genome-scale phylogenetic analyses confirm Olpidium as the closest living zoosporic fungus to the non-flagellated, terrestrial fungi.</title>
        <authorList>
            <person name="Chang Y."/>
            <person name="Rochon D."/>
            <person name="Sekimoto S."/>
            <person name="Wang Y."/>
            <person name="Chovatia M."/>
            <person name="Sandor L."/>
            <person name="Salamov A."/>
            <person name="Grigoriev I.V."/>
            <person name="Stajich J.E."/>
            <person name="Spatafora J.W."/>
        </authorList>
    </citation>
    <scope>NUCLEOTIDE SEQUENCE [LARGE SCALE GENOMIC DNA]</scope>
    <source>
        <strain evidence="3">S191</strain>
    </source>
</reference>
<feature type="region of interest" description="Disordered" evidence="1">
    <location>
        <begin position="65"/>
        <end position="97"/>
    </location>
</feature>
<dbReference type="Pfam" id="PF00498">
    <property type="entry name" value="FHA"/>
    <property type="match status" value="1"/>
</dbReference>
<dbReference type="SUPFAM" id="SSF49879">
    <property type="entry name" value="SMAD/FHA domain"/>
    <property type="match status" value="1"/>
</dbReference>
<dbReference type="InterPro" id="IPR008984">
    <property type="entry name" value="SMAD_FHA_dom_sf"/>
</dbReference>
<dbReference type="InterPro" id="IPR000253">
    <property type="entry name" value="FHA_dom"/>
</dbReference>
<evidence type="ECO:0000313" key="3">
    <source>
        <dbReference type="EMBL" id="KAG5456268.1"/>
    </source>
</evidence>
<evidence type="ECO:0000313" key="4">
    <source>
        <dbReference type="Proteomes" id="UP000673691"/>
    </source>
</evidence>
<proteinExistence type="predicted"/>
<accession>A0A8H7ZMP9</accession>
<feature type="domain" description="FHA" evidence="2">
    <location>
        <begin position="167"/>
        <end position="233"/>
    </location>
</feature>
<sequence length="356" mass="38094">MATFAVPLPKTKASAAPQPASAPDPAPAAEADATDVAACAPDDVTDTPAGEVTAAADLEAVAASTPDGFAPQNGRAGGRAARPDAPPLKYERPEGSSLPRPGLGFEVVRSGALLETLDMPDQEFVVFGRCAASRTGLTPPGLEGPPSCSLPGVAWCLYFSLDAFSRWPLGRLPMCDLPMEHPVSAVATWPLPAAFARRSISRYHAVLQFFADGTAHIYDLGSAHGTKLNKRPIAPRSYQRLRIGDQLRFGESTRSYCFTGPPELDYLAGMADDAEEEDEDREDGPSGTRPTFLREADQRLATTAAGGSGFLPDEDAFYRKDPKTVRTGRFEGLPPFPALRSPEVDTIREIFFSRSR</sequence>
<dbReference type="Proteomes" id="UP000673691">
    <property type="component" value="Unassembled WGS sequence"/>
</dbReference>
<dbReference type="AlphaFoldDB" id="A0A8H7ZMP9"/>
<protein>
    <recommendedName>
        <fullName evidence="2">FHA domain-containing protein</fullName>
    </recommendedName>
</protein>
<dbReference type="PANTHER" id="PTHR23308">
    <property type="entry name" value="NUCLEAR INHIBITOR OF PROTEIN PHOSPHATASE-1"/>
    <property type="match status" value="1"/>
</dbReference>
<dbReference type="InterPro" id="IPR050923">
    <property type="entry name" value="Cell_Proc_Reg/RNA_Proc"/>
</dbReference>
<gene>
    <name evidence="3" type="ORF">BJ554DRAFT_4037</name>
</gene>
<feature type="compositionally biased region" description="Acidic residues" evidence="1">
    <location>
        <begin position="272"/>
        <end position="282"/>
    </location>
</feature>
<dbReference type="SMART" id="SM00240">
    <property type="entry name" value="FHA"/>
    <property type="match status" value="1"/>
</dbReference>
<dbReference type="EMBL" id="JAEFCI010012006">
    <property type="protein sequence ID" value="KAG5456268.1"/>
    <property type="molecule type" value="Genomic_DNA"/>
</dbReference>
<feature type="compositionally biased region" description="Low complexity" evidence="1">
    <location>
        <begin position="9"/>
        <end position="19"/>
    </location>
</feature>
<name>A0A8H7ZMP9_9FUNG</name>
<dbReference type="OrthoDB" id="444265at2759"/>
<keyword evidence="4" id="KW-1185">Reference proteome</keyword>
<feature type="non-terminal residue" evidence="3">
    <location>
        <position position="1"/>
    </location>
</feature>
<feature type="region of interest" description="Disordered" evidence="1">
    <location>
        <begin position="272"/>
        <end position="296"/>
    </location>
</feature>
<feature type="region of interest" description="Disordered" evidence="1">
    <location>
        <begin position="1"/>
        <end position="34"/>
    </location>
</feature>
<evidence type="ECO:0000259" key="2">
    <source>
        <dbReference type="PROSITE" id="PS50006"/>
    </source>
</evidence>
<evidence type="ECO:0000256" key="1">
    <source>
        <dbReference type="SAM" id="MobiDB-lite"/>
    </source>
</evidence>